<evidence type="ECO:0000313" key="1">
    <source>
        <dbReference type="EMBL" id="TPG08311.1"/>
    </source>
</evidence>
<sequence length="106" mass="11783">MTGPKIKGRTSGIPFRQQRQPQPLLSLHVVGAELAAEHVAERVESISLHRSCCAYVFVRDGLVYVVSEESSTAHRWAVERTAEWVGCYGGLVDVARMAEELADFLR</sequence>
<dbReference type="Proteomes" id="UP000319486">
    <property type="component" value="Unassembled WGS sequence"/>
</dbReference>
<protein>
    <submittedName>
        <fullName evidence="1">Uncharacterized protein</fullName>
    </submittedName>
</protein>
<dbReference type="RefSeq" id="WP_140652860.1">
    <property type="nucleotide sequence ID" value="NZ_RCZO01000006.1"/>
</dbReference>
<dbReference type="AlphaFoldDB" id="A0A502C979"/>
<gene>
    <name evidence="1" type="ORF">EAH88_11805</name>
</gene>
<organism evidence="1 2">
    <name type="scientific">Rhodanobacter glycinis</name>
    <dbReference type="NCBI Taxonomy" id="582702"/>
    <lineage>
        <taxon>Bacteria</taxon>
        <taxon>Pseudomonadati</taxon>
        <taxon>Pseudomonadota</taxon>
        <taxon>Gammaproteobacteria</taxon>
        <taxon>Lysobacterales</taxon>
        <taxon>Rhodanobacteraceae</taxon>
        <taxon>Rhodanobacter</taxon>
    </lineage>
</organism>
<evidence type="ECO:0000313" key="2">
    <source>
        <dbReference type="Proteomes" id="UP000319486"/>
    </source>
</evidence>
<proteinExistence type="predicted"/>
<name>A0A502C979_9GAMM</name>
<comment type="caution">
    <text evidence="1">The sequence shown here is derived from an EMBL/GenBank/DDBJ whole genome shotgun (WGS) entry which is preliminary data.</text>
</comment>
<dbReference type="EMBL" id="RCZO01000006">
    <property type="protein sequence ID" value="TPG08311.1"/>
    <property type="molecule type" value="Genomic_DNA"/>
</dbReference>
<accession>A0A502C979</accession>
<reference evidence="1 2" key="1">
    <citation type="journal article" date="2019" name="Environ. Microbiol.">
        <title>Species interactions and distinct microbial communities in high Arctic permafrost affected cryosols are associated with the CH4 and CO2 gas fluxes.</title>
        <authorList>
            <person name="Altshuler I."/>
            <person name="Hamel J."/>
            <person name="Turney S."/>
            <person name="Magnuson E."/>
            <person name="Levesque R."/>
            <person name="Greer C."/>
            <person name="Whyte L.G."/>
        </authorList>
    </citation>
    <scope>NUCLEOTIDE SEQUENCE [LARGE SCALE GENOMIC DNA]</scope>
    <source>
        <strain evidence="1 2">S13Y</strain>
    </source>
</reference>
<keyword evidence="2" id="KW-1185">Reference proteome</keyword>